<comment type="caution">
    <text evidence="6">The sequence shown here is derived from an EMBL/GenBank/DDBJ whole genome shotgun (WGS) entry which is preliminary data.</text>
</comment>
<feature type="transmembrane region" description="Helical" evidence="4">
    <location>
        <begin position="359"/>
        <end position="378"/>
    </location>
</feature>
<feature type="transmembrane region" description="Helical" evidence="4">
    <location>
        <begin position="208"/>
        <end position="229"/>
    </location>
</feature>
<keyword evidence="7" id="KW-1185">Reference proteome</keyword>
<proteinExistence type="predicted"/>
<keyword evidence="3 4" id="KW-0472">Membrane</keyword>
<dbReference type="InterPro" id="IPR011701">
    <property type="entry name" value="MFS"/>
</dbReference>
<dbReference type="InterPro" id="IPR020846">
    <property type="entry name" value="MFS_dom"/>
</dbReference>
<reference evidence="6 7" key="1">
    <citation type="submission" date="2020-12" db="EMBL/GenBank/DDBJ databases">
        <title>Bacterial novel species Pedobacter sp. SD-b isolated from soil.</title>
        <authorList>
            <person name="Jung H.-Y."/>
        </authorList>
    </citation>
    <scope>NUCLEOTIDE SEQUENCE [LARGE SCALE GENOMIC DNA]</scope>
    <source>
        <strain evidence="6 7">SD-b</strain>
    </source>
</reference>
<evidence type="ECO:0000313" key="7">
    <source>
        <dbReference type="Proteomes" id="UP000660024"/>
    </source>
</evidence>
<feature type="transmembrane region" description="Helical" evidence="4">
    <location>
        <begin position="40"/>
        <end position="60"/>
    </location>
</feature>
<dbReference type="Proteomes" id="UP000660024">
    <property type="component" value="Unassembled WGS sequence"/>
</dbReference>
<feature type="transmembrane region" description="Helical" evidence="4">
    <location>
        <begin position="271"/>
        <end position="289"/>
    </location>
</feature>
<dbReference type="Gene3D" id="1.20.1250.20">
    <property type="entry name" value="MFS general substrate transporter like domains"/>
    <property type="match status" value="1"/>
</dbReference>
<name>A0ABS1BLK8_9SPHI</name>
<evidence type="ECO:0000256" key="2">
    <source>
        <dbReference type="ARBA" id="ARBA00022989"/>
    </source>
</evidence>
<feature type="transmembrane region" description="Helical" evidence="4">
    <location>
        <begin position="331"/>
        <end position="353"/>
    </location>
</feature>
<evidence type="ECO:0000259" key="5">
    <source>
        <dbReference type="PROSITE" id="PS50850"/>
    </source>
</evidence>
<sequence length="383" mass="42420">MKKSLLTIVVAQFFCTSLWFAGNAILSDLIKSLNLQASFMANLTSSVQFGFIVGTFLFAFLSISDRFSPSKVFAFSALIAAIFNLGMAINGITEFHLLAFRFFTGFFLAGIYPVGMKIASDYEEKGLGKSLGFLVGALVLGTAFPHLLKSFTTQFPWQNVIYGTSFLAVIGGSLIYFLPDGPFRKPNPKLKWNAFFEGFKTKKFRSAAFGYFGHMWELYAFWAFVPFILTNNHSLQKIQNIAILSFFIIGIGCLACIFSGLLSQKYGAKRVAFICLLLSTVCCLTSPAFLQQSPIVFMLFMLFWGMVVVADSPLFSTLVAQNAPQQNRGTALTIVNCIGFSITIISIQFLQTISLQINIQYLYMLLALGPILGLYALLQKQQA</sequence>
<dbReference type="PANTHER" id="PTHR23521:SF3">
    <property type="entry name" value="MFS TRANSPORTER"/>
    <property type="match status" value="1"/>
</dbReference>
<keyword evidence="1 4" id="KW-0812">Transmembrane</keyword>
<feature type="domain" description="Major facilitator superfamily (MFS) profile" evidence="5">
    <location>
        <begin position="1"/>
        <end position="383"/>
    </location>
</feature>
<feature type="transmembrane region" description="Helical" evidence="4">
    <location>
        <begin position="160"/>
        <end position="179"/>
    </location>
</feature>
<feature type="transmembrane region" description="Helical" evidence="4">
    <location>
        <begin position="72"/>
        <end position="92"/>
    </location>
</feature>
<gene>
    <name evidence="6" type="ORF">I5M32_09545</name>
</gene>
<evidence type="ECO:0000313" key="6">
    <source>
        <dbReference type="EMBL" id="MBK0383201.1"/>
    </source>
</evidence>
<feature type="transmembrane region" description="Helical" evidence="4">
    <location>
        <begin position="131"/>
        <end position="148"/>
    </location>
</feature>
<feature type="transmembrane region" description="Helical" evidence="4">
    <location>
        <begin position="295"/>
        <end position="319"/>
    </location>
</feature>
<organism evidence="6 7">
    <name type="scientific">Pedobacter segetis</name>
    <dbReference type="NCBI Taxonomy" id="2793069"/>
    <lineage>
        <taxon>Bacteria</taxon>
        <taxon>Pseudomonadati</taxon>
        <taxon>Bacteroidota</taxon>
        <taxon>Sphingobacteriia</taxon>
        <taxon>Sphingobacteriales</taxon>
        <taxon>Sphingobacteriaceae</taxon>
        <taxon>Pedobacter</taxon>
    </lineage>
</organism>
<dbReference type="PANTHER" id="PTHR23521">
    <property type="entry name" value="TRANSPORTER MFS SUPERFAMILY"/>
    <property type="match status" value="1"/>
</dbReference>
<protein>
    <submittedName>
        <fullName evidence="6">MFS transporter</fullName>
    </submittedName>
</protein>
<keyword evidence="2 4" id="KW-1133">Transmembrane helix</keyword>
<dbReference type="RefSeq" id="WP_200586015.1">
    <property type="nucleotide sequence ID" value="NZ_JAEHFY010000012.1"/>
</dbReference>
<dbReference type="InterPro" id="IPR036259">
    <property type="entry name" value="MFS_trans_sf"/>
</dbReference>
<evidence type="ECO:0000256" key="3">
    <source>
        <dbReference type="ARBA" id="ARBA00023136"/>
    </source>
</evidence>
<evidence type="ECO:0000256" key="1">
    <source>
        <dbReference type="ARBA" id="ARBA00022692"/>
    </source>
</evidence>
<dbReference type="SUPFAM" id="SSF103473">
    <property type="entry name" value="MFS general substrate transporter"/>
    <property type="match status" value="1"/>
</dbReference>
<evidence type="ECO:0000256" key="4">
    <source>
        <dbReference type="SAM" id="Phobius"/>
    </source>
</evidence>
<dbReference type="PROSITE" id="PS50850">
    <property type="entry name" value="MFS"/>
    <property type="match status" value="1"/>
</dbReference>
<dbReference type="Pfam" id="PF07690">
    <property type="entry name" value="MFS_1"/>
    <property type="match status" value="1"/>
</dbReference>
<feature type="transmembrane region" description="Helical" evidence="4">
    <location>
        <begin position="98"/>
        <end position="119"/>
    </location>
</feature>
<dbReference type="EMBL" id="JAEHFY010000012">
    <property type="protein sequence ID" value="MBK0383201.1"/>
    <property type="molecule type" value="Genomic_DNA"/>
</dbReference>
<accession>A0ABS1BLK8</accession>
<feature type="transmembrane region" description="Helical" evidence="4">
    <location>
        <begin position="241"/>
        <end position="262"/>
    </location>
</feature>